<protein>
    <submittedName>
        <fullName evidence="2">Uncharacterized protein</fullName>
    </submittedName>
</protein>
<proteinExistence type="predicted"/>
<dbReference type="OrthoDB" id="512358at2759"/>
<evidence type="ECO:0000256" key="1">
    <source>
        <dbReference type="SAM" id="MobiDB-lite"/>
    </source>
</evidence>
<gene>
    <name evidence="2" type="ORF">PPROV_000028100</name>
</gene>
<feature type="compositionally biased region" description="Basic and acidic residues" evidence="1">
    <location>
        <begin position="96"/>
        <end position="113"/>
    </location>
</feature>
<name>A0A830H350_9CHLO</name>
<evidence type="ECO:0000313" key="3">
    <source>
        <dbReference type="Proteomes" id="UP000660262"/>
    </source>
</evidence>
<reference evidence="2" key="1">
    <citation type="submission" date="2020-10" db="EMBL/GenBank/DDBJ databases">
        <title>Unveiling of a novel bifunctional photoreceptor, Dualchrome1, isolated from a cosmopolitan green alga.</title>
        <authorList>
            <person name="Suzuki S."/>
            <person name="Kawachi M."/>
        </authorList>
    </citation>
    <scope>NUCLEOTIDE SEQUENCE</scope>
    <source>
        <strain evidence="2">NIES 2893</strain>
    </source>
</reference>
<feature type="compositionally biased region" description="Polar residues" evidence="1">
    <location>
        <begin position="114"/>
        <end position="124"/>
    </location>
</feature>
<accession>A0A830H350</accession>
<evidence type="ECO:0000313" key="2">
    <source>
        <dbReference type="EMBL" id="GHP01525.1"/>
    </source>
</evidence>
<dbReference type="Proteomes" id="UP000660262">
    <property type="component" value="Unassembled WGS sequence"/>
</dbReference>
<comment type="caution">
    <text evidence="2">The sequence shown here is derived from an EMBL/GenBank/DDBJ whole genome shotgun (WGS) entry which is preliminary data.</text>
</comment>
<keyword evidence="3" id="KW-1185">Reference proteome</keyword>
<sequence>MMLMPTTTMLMRSRKIPLRLPLLESLLHQQQQLDFFSCSSFSNTFRGRARFVSYATMMMNTPQHPHGSVSAHHAHRAHRAHQQLIRRRGFAVGKSEEEGKFKKINADNKKQHQENATSHNSAAEQQHWMPTRWRTWLDDKARDAWLDGIAARASNANDLRLQGRGDMLREAASKQFDELFKKHASKYNLDVPGPERTHVQAACMAIATTNVLKPWVGEAEAHRLASEHVGRNAVEEAVWGGMLATAYFLSPSKRRFLKTRARLFALDHGSVLDANVKHDDDEGTVSIHVTRCVLKDIMQGDDQLLTSFCCGAEASRFHNASFVNRFVKTEHRVSDENGDGGGGCHLSWRLL</sequence>
<dbReference type="AlphaFoldDB" id="A0A830H350"/>
<organism evidence="2 3">
    <name type="scientific">Pycnococcus provasolii</name>
    <dbReference type="NCBI Taxonomy" id="41880"/>
    <lineage>
        <taxon>Eukaryota</taxon>
        <taxon>Viridiplantae</taxon>
        <taxon>Chlorophyta</taxon>
        <taxon>Pseudoscourfieldiophyceae</taxon>
        <taxon>Pseudoscourfieldiales</taxon>
        <taxon>Pycnococcaceae</taxon>
        <taxon>Pycnococcus</taxon>
    </lineage>
</organism>
<feature type="region of interest" description="Disordered" evidence="1">
    <location>
        <begin position="96"/>
        <end position="127"/>
    </location>
</feature>
<dbReference type="EMBL" id="BNJQ01000001">
    <property type="protein sequence ID" value="GHP01525.1"/>
    <property type="molecule type" value="Genomic_DNA"/>
</dbReference>